<dbReference type="EMBL" id="CP000301">
    <property type="protein sequence ID" value="ABD88457.1"/>
    <property type="molecule type" value="Genomic_DNA"/>
</dbReference>
<gene>
    <name evidence="6" type="ordered locus">RPC_2909</name>
</gene>
<organism evidence="6">
    <name type="scientific">Rhodopseudomonas palustris (strain BisB18)</name>
    <dbReference type="NCBI Taxonomy" id="316056"/>
    <lineage>
        <taxon>Bacteria</taxon>
        <taxon>Pseudomonadati</taxon>
        <taxon>Pseudomonadota</taxon>
        <taxon>Alphaproteobacteria</taxon>
        <taxon>Hyphomicrobiales</taxon>
        <taxon>Nitrobacteraceae</taxon>
        <taxon>Rhodopseudomonas</taxon>
    </lineage>
</organism>
<dbReference type="Gene3D" id="1.10.530.10">
    <property type="match status" value="1"/>
</dbReference>
<dbReference type="STRING" id="316056.RPC_2909"/>
<evidence type="ECO:0000256" key="4">
    <source>
        <dbReference type="SAM" id="SignalP"/>
    </source>
</evidence>
<dbReference type="CAZy" id="GH23">
    <property type="family name" value="Glycoside Hydrolase Family 23"/>
</dbReference>
<name>Q213H9_RHOPB</name>
<evidence type="ECO:0000313" key="6">
    <source>
        <dbReference type="EMBL" id="ABD88457.1"/>
    </source>
</evidence>
<dbReference type="HOGENOM" id="CLU_080423_0_0_5"/>
<keyword evidence="4" id="KW-0732">Signal</keyword>
<feature type="signal peptide" evidence="4">
    <location>
        <begin position="1"/>
        <end position="28"/>
    </location>
</feature>
<dbReference type="RefSeq" id="WP_011473352.1">
    <property type="nucleotide sequence ID" value="NC_007925.1"/>
</dbReference>
<evidence type="ECO:0000256" key="2">
    <source>
        <dbReference type="ARBA" id="ARBA00009387"/>
    </source>
</evidence>
<dbReference type="InterPro" id="IPR023346">
    <property type="entry name" value="Lysozyme-like_dom_sf"/>
</dbReference>
<dbReference type="PANTHER" id="PTHR37423:SF2">
    <property type="entry name" value="MEMBRANE-BOUND LYTIC MUREIN TRANSGLYCOSYLASE C"/>
    <property type="match status" value="1"/>
</dbReference>
<dbReference type="AlphaFoldDB" id="Q213H9"/>
<dbReference type="KEGG" id="rpc:RPC_2909"/>
<feature type="domain" description="Transglycosylase SLT" evidence="5">
    <location>
        <begin position="89"/>
        <end position="188"/>
    </location>
</feature>
<dbReference type="InterPro" id="IPR008258">
    <property type="entry name" value="Transglycosylase_SLT_dom_1"/>
</dbReference>
<comment type="similarity">
    <text evidence="2">Belongs to the virb1 family.</text>
</comment>
<dbReference type="SUPFAM" id="SSF53955">
    <property type="entry name" value="Lysozyme-like"/>
    <property type="match status" value="1"/>
</dbReference>
<dbReference type="eggNOG" id="COG0741">
    <property type="taxonomic scope" value="Bacteria"/>
</dbReference>
<feature type="compositionally biased region" description="Basic and acidic residues" evidence="3">
    <location>
        <begin position="61"/>
        <end position="71"/>
    </location>
</feature>
<evidence type="ECO:0000259" key="5">
    <source>
        <dbReference type="Pfam" id="PF01464"/>
    </source>
</evidence>
<evidence type="ECO:0000256" key="1">
    <source>
        <dbReference type="ARBA" id="ARBA00007734"/>
    </source>
</evidence>
<reference evidence="6" key="1">
    <citation type="submission" date="2006-03" db="EMBL/GenBank/DDBJ databases">
        <title>Complete sequence of Rhodopseudomonas palustris BisB18.</title>
        <authorList>
            <consortium name="US DOE Joint Genome Institute"/>
            <person name="Copeland A."/>
            <person name="Lucas S."/>
            <person name="Lapidus A."/>
            <person name="Barry K."/>
            <person name="Detter J.C."/>
            <person name="Glavina del Rio T."/>
            <person name="Hammon N."/>
            <person name="Israni S."/>
            <person name="Dalin E."/>
            <person name="Tice H."/>
            <person name="Pitluck S."/>
            <person name="Chain P."/>
            <person name="Malfatti S."/>
            <person name="Shin M."/>
            <person name="Vergez L."/>
            <person name="Schmutz J."/>
            <person name="Larimer F."/>
            <person name="Land M."/>
            <person name="Hauser L."/>
            <person name="Pelletier D.A."/>
            <person name="Kyrpides N."/>
            <person name="Anderson I."/>
            <person name="Oda Y."/>
            <person name="Harwood C.S."/>
            <person name="Richardson P."/>
        </authorList>
    </citation>
    <scope>NUCLEOTIDE SEQUENCE [LARGE SCALE GENOMIC DNA]</scope>
    <source>
        <strain evidence="6">BisB18</strain>
    </source>
</reference>
<feature type="chain" id="PRO_5004199541" evidence="4">
    <location>
        <begin position="29"/>
        <end position="262"/>
    </location>
</feature>
<accession>Q213H9</accession>
<evidence type="ECO:0000256" key="3">
    <source>
        <dbReference type="SAM" id="MobiDB-lite"/>
    </source>
</evidence>
<dbReference type="PANTHER" id="PTHR37423">
    <property type="entry name" value="SOLUBLE LYTIC MUREIN TRANSGLYCOSYLASE-RELATED"/>
    <property type="match status" value="1"/>
</dbReference>
<protein>
    <submittedName>
        <fullName evidence="6">Lytic transglycosylase, catalytic</fullName>
    </submittedName>
</protein>
<feature type="region of interest" description="Disordered" evidence="3">
    <location>
        <begin position="52"/>
        <end position="79"/>
    </location>
</feature>
<sequence>MSKRHRWYAICTFVLLALAILLPRPAFAELLPPSTRSDRRVATVDALQRAKAAPADAVSNTKDESNDKTAKDLPASRPGLGGHLSYRALIEKETAGTGLAPEIAEAVMAVESGSNPAAIGGVGEIGLMQILPSTARMLGFAGSNADLAVPSTNIHYGVTYLARAWRLAGGDLCTAVMKYRAGHGETRFSFLSVNYCLAVRSKLAARGFRVTGIVPVATFGAAAAGSTGCKRKCLGESRVGRVDLAALNTRLGALVMQARAAR</sequence>
<proteinExistence type="inferred from homology"/>
<dbReference type="Pfam" id="PF01464">
    <property type="entry name" value="SLT"/>
    <property type="match status" value="1"/>
</dbReference>
<comment type="similarity">
    <text evidence="1">Belongs to the transglycosylase Slt family.</text>
</comment>